<dbReference type="HAMAP" id="MF_01139">
    <property type="entry name" value="ISPT"/>
    <property type="match status" value="1"/>
</dbReference>
<feature type="binding site" evidence="4">
    <location>
        <position position="42"/>
    </location>
    <ligand>
        <name>substrate</name>
    </ligand>
</feature>
<dbReference type="Pfam" id="PF01255">
    <property type="entry name" value="Prenyltransf"/>
    <property type="match status" value="1"/>
</dbReference>
<dbReference type="Proteomes" id="UP000269499">
    <property type="component" value="Unassembled WGS sequence"/>
</dbReference>
<feature type="binding site" evidence="4">
    <location>
        <position position="37"/>
    </location>
    <ligand>
        <name>Mg(2+)</name>
        <dbReference type="ChEBI" id="CHEBI:18420"/>
    </ligand>
</feature>
<evidence type="ECO:0000256" key="1">
    <source>
        <dbReference type="ARBA" id="ARBA00022679"/>
    </source>
</evidence>
<dbReference type="EC" id="2.5.1.89" evidence="4"/>
<feature type="binding site" evidence="4">
    <location>
        <begin position="38"/>
        <end position="41"/>
    </location>
    <ligand>
        <name>substrate</name>
    </ligand>
</feature>
<dbReference type="GO" id="GO:0016094">
    <property type="term" value="P:polyprenol biosynthetic process"/>
    <property type="evidence" value="ECO:0007669"/>
    <property type="project" value="TreeGrafter"/>
</dbReference>
<dbReference type="PANTHER" id="PTHR10291">
    <property type="entry name" value="DEHYDRODOLICHYL DIPHOSPHATE SYNTHASE FAMILY MEMBER"/>
    <property type="match status" value="1"/>
</dbReference>
<evidence type="ECO:0000313" key="5">
    <source>
        <dbReference type="EMBL" id="RLE55960.1"/>
    </source>
</evidence>
<gene>
    <name evidence="4 5" type="primary">uppS</name>
    <name evidence="5" type="ORF">DRJ26_00015</name>
</gene>
<feature type="active site" evidence="4">
    <location>
        <position position="37"/>
    </location>
</feature>
<feature type="binding site" evidence="4">
    <location>
        <position position="88"/>
    </location>
    <ligand>
        <name>substrate</name>
    </ligand>
</feature>
<dbReference type="EMBL" id="QMRA01000001">
    <property type="protein sequence ID" value="RLE55960.1"/>
    <property type="molecule type" value="Genomic_DNA"/>
</dbReference>
<dbReference type="InterPro" id="IPR036424">
    <property type="entry name" value="UPP_synth-like_sf"/>
</dbReference>
<keyword evidence="2 4" id="KW-0479">Metal-binding</keyword>
<feature type="binding site" evidence="4">
    <location>
        <begin position="82"/>
        <end position="84"/>
    </location>
    <ligand>
        <name>substrate</name>
    </ligand>
</feature>
<comment type="cofactor">
    <cofactor evidence="4">
        <name>Mg(2+)</name>
        <dbReference type="ChEBI" id="CHEBI:18420"/>
    </cofactor>
    <text evidence="4">Binds 2 magnesium ions per subunit.</text>
</comment>
<evidence type="ECO:0000256" key="3">
    <source>
        <dbReference type="ARBA" id="ARBA00022842"/>
    </source>
</evidence>
<dbReference type="InterPro" id="IPR001441">
    <property type="entry name" value="UPP_synth-like"/>
</dbReference>
<dbReference type="SUPFAM" id="SSF64005">
    <property type="entry name" value="Undecaprenyl diphosphate synthase"/>
    <property type="match status" value="1"/>
</dbReference>
<reference evidence="5 6" key="1">
    <citation type="submission" date="2018-06" db="EMBL/GenBank/DDBJ databases">
        <title>Extensive metabolic versatility and redundancy in microbially diverse, dynamic hydrothermal sediments.</title>
        <authorList>
            <person name="Dombrowski N."/>
            <person name="Teske A."/>
            <person name="Baker B.J."/>
        </authorList>
    </citation>
    <scope>NUCLEOTIDE SEQUENCE [LARGE SCALE GENOMIC DNA]</scope>
    <source>
        <strain evidence="5">B20_G2</strain>
    </source>
</reference>
<sequence length="260" mass="30922">MLRKLLEVLGIYKIYEKWLWRQIKNGEKPEHVGIILDGNRRWARIRGLPPWAGHEKGAKKVEELLRWCFDSGIKTLTIYVFSTENFQRSKKEVDAIMNLAKKYIEKAMTSREIHEYEVRVKAIGRLELLPEDLREEIRKLEEATKNYDKHYLNIAIAYGGRTEIIDAVKRIAEEIKSGKIDVEDITEDLFEKHLYTAHLPNPNPDLIIRTSGEERLSGFLLWQSAYSELVFLDVYWPDFRKIDLWRAIRTYQKRERRFGR</sequence>
<dbReference type="GO" id="GO:0000287">
    <property type="term" value="F:magnesium ion binding"/>
    <property type="evidence" value="ECO:0007669"/>
    <property type="project" value="UniProtKB-UniRule"/>
</dbReference>
<organism evidence="5 6">
    <name type="scientific">Thermoproteota archaeon</name>
    <dbReference type="NCBI Taxonomy" id="2056631"/>
    <lineage>
        <taxon>Archaea</taxon>
        <taxon>Thermoproteota</taxon>
    </lineage>
</organism>
<comment type="catalytic activity">
    <reaction evidence="4">
        <text>geranylgeranyl diphosphate + 7 isopentenyl diphosphate = tri-trans,hepta-cis-undecaprenyl diphosphate + 7 diphosphate</text>
        <dbReference type="Rhea" id="RHEA:27622"/>
        <dbReference type="ChEBI" id="CHEBI:33019"/>
        <dbReference type="ChEBI" id="CHEBI:57533"/>
        <dbReference type="ChEBI" id="CHEBI:60388"/>
        <dbReference type="ChEBI" id="CHEBI:128769"/>
        <dbReference type="EC" id="2.5.1.89"/>
    </reaction>
</comment>
<dbReference type="InterPro" id="IPR018520">
    <property type="entry name" value="UPP_synth-like_CS"/>
</dbReference>
<dbReference type="NCBIfam" id="TIGR00055">
    <property type="entry name" value="uppS"/>
    <property type="match status" value="1"/>
</dbReference>
<comment type="subunit">
    <text evidence="4">Homodimer.</text>
</comment>
<evidence type="ECO:0000256" key="4">
    <source>
        <dbReference type="HAMAP-Rule" id="MF_01139"/>
    </source>
</evidence>
<protein>
    <recommendedName>
        <fullName evidence="4">Tritrans,polycis-undecaprenyl-diphosphate synthase (geranylgeranyl-diphosphate specific)</fullName>
        <ecNumber evidence="4">2.5.1.89</ecNumber>
    </recommendedName>
    <alternativeName>
        <fullName evidence="4">Undecaprenyl diphosphate synthase</fullName>
        <shortName evidence="4">UDS</shortName>
    </alternativeName>
    <alternativeName>
        <fullName evidence="4">Undecaprenyl pyrophosphate synthase</fullName>
        <shortName evidence="4">UPP synthase</shortName>
    </alternativeName>
</protein>
<comment type="caution">
    <text evidence="4">Lacks conserved residue(s) required for the propagation of feature annotation.</text>
</comment>
<feature type="binding site" evidence="4">
    <location>
        <position position="86"/>
    </location>
    <ligand>
        <name>substrate</name>
    </ligand>
</feature>
<evidence type="ECO:0000313" key="6">
    <source>
        <dbReference type="Proteomes" id="UP000269499"/>
    </source>
</evidence>
<dbReference type="AlphaFoldDB" id="A0A497FAF1"/>
<comment type="similarity">
    <text evidence="4">Belongs to the UPP synthase family.</text>
</comment>
<comment type="caution">
    <text evidence="5">The sequence shown here is derived from an EMBL/GenBank/DDBJ whole genome shotgun (WGS) entry which is preliminary data.</text>
</comment>
<dbReference type="GO" id="GO:0045547">
    <property type="term" value="F:ditrans,polycis-polyprenyl diphosphate synthase [(2E,6E)-farnesyl diphosphate specific] activity"/>
    <property type="evidence" value="ECO:0007669"/>
    <property type="project" value="TreeGrafter"/>
</dbReference>
<accession>A0A497FAF1</accession>
<keyword evidence="3 4" id="KW-0460">Magnesium</keyword>
<dbReference type="PANTHER" id="PTHR10291:SF43">
    <property type="entry name" value="DEHYDRODOLICHYL DIPHOSPHATE SYNTHASE COMPLEX SUBUNIT DHDDS"/>
    <property type="match status" value="1"/>
</dbReference>
<dbReference type="CDD" id="cd00475">
    <property type="entry name" value="Cis_IPPS"/>
    <property type="match status" value="1"/>
</dbReference>
<feature type="binding site" evidence="4">
    <location>
        <position position="209"/>
    </location>
    <ligand>
        <name>substrate</name>
    </ligand>
</feature>
<proteinExistence type="inferred from homology"/>
<name>A0A497FAF1_9CREN</name>
<comment type="function">
    <text evidence="4">Catalyzes the sequential condensation of isopentenyl diphosphate (IPP) with geranylgeranyl diphosphate (GGPP) to yield (2Z,6Z,10Z,14Z,18Z,22Z,26Z,30E,34E,38E)-undecaprenyl diphosphate (tritrans,heptacis-UPP). It is probably the precursor of glycosyl carrier lipids.</text>
</comment>
<feature type="binding site" evidence="4">
    <location>
        <position position="228"/>
    </location>
    <ligand>
        <name>Mg(2+)</name>
        <dbReference type="ChEBI" id="CHEBI:18420"/>
    </ligand>
</feature>
<dbReference type="FunFam" id="3.40.1180.10:FF:000003">
    <property type="entry name" value="Isoprenyl transferase 2"/>
    <property type="match status" value="1"/>
</dbReference>
<dbReference type="PROSITE" id="PS01066">
    <property type="entry name" value="UPP_SYNTHASE"/>
    <property type="match status" value="1"/>
</dbReference>
<evidence type="ECO:0000256" key="2">
    <source>
        <dbReference type="ARBA" id="ARBA00022723"/>
    </source>
</evidence>
<keyword evidence="1 4" id="KW-0808">Transferase</keyword>
<dbReference type="Gene3D" id="3.40.1180.10">
    <property type="entry name" value="Decaprenyl diphosphate synthase-like"/>
    <property type="match status" value="1"/>
</dbReference>
<feature type="active site" description="Proton acceptor" evidence="4">
    <location>
        <position position="85"/>
    </location>
</feature>
<feature type="binding site" evidence="4">
    <location>
        <begin position="215"/>
        <end position="217"/>
    </location>
    <ligand>
        <name>substrate</name>
    </ligand>
</feature>
<feature type="binding site" evidence="4">
    <location>
        <position position="54"/>
    </location>
    <ligand>
        <name>substrate</name>
    </ligand>
</feature>